<reference evidence="1 2" key="1">
    <citation type="submission" date="2016-10" db="EMBL/GenBank/DDBJ databases">
        <authorList>
            <person name="de Groot N.N."/>
        </authorList>
    </citation>
    <scope>NUCLEOTIDE SEQUENCE [LARGE SCALE GENOMIC DNA]</scope>
    <source>
        <strain evidence="1 2">DSM 1041</strain>
    </source>
</reference>
<sequence>MKCFTEAELLEKLREAYNAGFDRAHRSGHQSLVHREAYENDRNVAVLRIARSDSGGYDGKGGRADA</sequence>
<dbReference type="Proteomes" id="UP000199005">
    <property type="component" value="Unassembled WGS sequence"/>
</dbReference>
<proteinExistence type="predicted"/>
<dbReference type="STRING" id="170623.SAMN04244579_02696"/>
<evidence type="ECO:0000313" key="1">
    <source>
        <dbReference type="EMBL" id="SEI98495.1"/>
    </source>
</evidence>
<dbReference type="EMBL" id="FNYO01000030">
    <property type="protein sequence ID" value="SEI98495.1"/>
    <property type="molecule type" value="Genomic_DNA"/>
</dbReference>
<protein>
    <submittedName>
        <fullName evidence="1">Uncharacterized protein</fullName>
    </submittedName>
</protein>
<organism evidence="1 2">
    <name type="scientific">Azotobacter beijerinckii</name>
    <dbReference type="NCBI Taxonomy" id="170623"/>
    <lineage>
        <taxon>Bacteria</taxon>
        <taxon>Pseudomonadati</taxon>
        <taxon>Pseudomonadota</taxon>
        <taxon>Gammaproteobacteria</taxon>
        <taxon>Pseudomonadales</taxon>
        <taxon>Pseudomonadaceae</taxon>
        <taxon>Azotobacter</taxon>
    </lineage>
</organism>
<gene>
    <name evidence="1" type="ORF">SAMN04244579_02696</name>
</gene>
<accession>A0A1H6VE84</accession>
<dbReference type="RefSeq" id="WP_090900177.1">
    <property type="nucleotide sequence ID" value="NZ_FNYO01000030.1"/>
</dbReference>
<evidence type="ECO:0000313" key="2">
    <source>
        <dbReference type="Proteomes" id="UP000199005"/>
    </source>
</evidence>
<dbReference type="AlphaFoldDB" id="A0A1H6VE84"/>
<name>A0A1H6VE84_9GAMM</name>